<feature type="domain" description="DUF6396" evidence="2">
    <location>
        <begin position="230"/>
        <end position="337"/>
    </location>
</feature>
<dbReference type="PANTHER" id="PTHR11102">
    <property type="entry name" value="SEL-1-LIKE PROTEIN"/>
    <property type="match status" value="1"/>
</dbReference>
<dbReference type="InterPro" id="IPR045653">
    <property type="entry name" value="DUF6396"/>
</dbReference>
<comment type="caution">
    <text evidence="3">The sequence shown here is derived from an EMBL/GenBank/DDBJ whole genome shotgun (WGS) entry which is preliminary data.</text>
</comment>
<dbReference type="PROSITE" id="PS51257">
    <property type="entry name" value="PROKAR_LIPOPROTEIN"/>
    <property type="match status" value="1"/>
</dbReference>
<dbReference type="SMART" id="SM00671">
    <property type="entry name" value="SEL1"/>
    <property type="match status" value="3"/>
</dbReference>
<protein>
    <recommendedName>
        <fullName evidence="2">DUF6396 domain-containing protein</fullName>
    </recommendedName>
</protein>
<keyword evidence="4" id="KW-1185">Reference proteome</keyword>
<accession>A0ABN7KLV8</accession>
<dbReference type="Proteomes" id="UP000672526">
    <property type="component" value="Unassembled WGS sequence"/>
</dbReference>
<name>A0ABN7KLV8_9BURK</name>
<dbReference type="InterPro" id="IPR006597">
    <property type="entry name" value="Sel1-like"/>
</dbReference>
<dbReference type="Pfam" id="PF19933">
    <property type="entry name" value="DUF6396"/>
    <property type="match status" value="1"/>
</dbReference>
<organism evidence="3 4">
    <name type="scientific">Paraburkholderia haematera</name>
    <dbReference type="NCBI Taxonomy" id="2793077"/>
    <lineage>
        <taxon>Bacteria</taxon>
        <taxon>Pseudomonadati</taxon>
        <taxon>Pseudomonadota</taxon>
        <taxon>Betaproteobacteria</taxon>
        <taxon>Burkholderiales</taxon>
        <taxon>Burkholderiaceae</taxon>
        <taxon>Paraburkholderia</taxon>
    </lineage>
</organism>
<evidence type="ECO:0000313" key="3">
    <source>
        <dbReference type="EMBL" id="CAE6700261.1"/>
    </source>
</evidence>
<dbReference type="RefSeq" id="WP_236066704.1">
    <property type="nucleotide sequence ID" value="NZ_CAJNBK010000001.1"/>
</dbReference>
<dbReference type="InterPro" id="IPR050767">
    <property type="entry name" value="Sel1_AlgK"/>
</dbReference>
<reference evidence="3 4" key="1">
    <citation type="submission" date="2021-02" db="EMBL/GenBank/DDBJ databases">
        <authorList>
            <person name="Vanwijnsberghe S."/>
        </authorList>
    </citation>
    <scope>NUCLEOTIDE SEQUENCE [LARGE SCALE GENOMIC DNA]</scope>
    <source>
        <strain evidence="3 4">LMG 31837</strain>
    </source>
</reference>
<dbReference type="Pfam" id="PF08238">
    <property type="entry name" value="Sel1"/>
    <property type="match status" value="1"/>
</dbReference>
<evidence type="ECO:0000313" key="4">
    <source>
        <dbReference type="Proteomes" id="UP000672526"/>
    </source>
</evidence>
<proteinExistence type="predicted"/>
<feature type="compositionally biased region" description="Polar residues" evidence="1">
    <location>
        <begin position="339"/>
        <end position="349"/>
    </location>
</feature>
<dbReference type="PANTHER" id="PTHR11102:SF160">
    <property type="entry name" value="ERAD-ASSOCIATED E3 UBIQUITIN-PROTEIN LIGASE COMPONENT HRD3"/>
    <property type="match status" value="1"/>
</dbReference>
<feature type="region of interest" description="Disordered" evidence="1">
    <location>
        <begin position="330"/>
        <end position="360"/>
    </location>
</feature>
<dbReference type="Gene3D" id="1.25.40.10">
    <property type="entry name" value="Tetratricopeptide repeat domain"/>
    <property type="match status" value="1"/>
</dbReference>
<dbReference type="SUPFAM" id="SSF81901">
    <property type="entry name" value="HCP-like"/>
    <property type="match status" value="1"/>
</dbReference>
<gene>
    <name evidence="3" type="ORF">R69888_00703</name>
</gene>
<evidence type="ECO:0000259" key="2">
    <source>
        <dbReference type="Pfam" id="PF19933"/>
    </source>
</evidence>
<dbReference type="InterPro" id="IPR011990">
    <property type="entry name" value="TPR-like_helical_dom_sf"/>
</dbReference>
<evidence type="ECO:0000256" key="1">
    <source>
        <dbReference type="SAM" id="MobiDB-lite"/>
    </source>
</evidence>
<dbReference type="EMBL" id="CAJNBK010000001">
    <property type="protein sequence ID" value="CAE6700261.1"/>
    <property type="molecule type" value="Genomic_DNA"/>
</dbReference>
<sequence>MKRHLLIVALSLLFCACTKKEPPVTSLPDMSAVRANLAFTCTHQADHLPPLDPQADSLFRYARYLEKKEGAKDFNDVARYYRIAAAHDHYKANQNLQSLLSQGLADSPDAPTETVDLAMQLIKQGIPSGYYDVGHYLETGYGLKQDVEAALHYLRKAADLGNPEAQAYVAEQLAPHDRAPDIARQMRQCAADQGYGDAANTLGVFLQDRSDYGGAIKAFQNAVSAGDTLSASILRNGFKGPPATNQLDYLALPNDPERSRRYDLIGKFIDSHDGRNPKVPDIDKIVPLPPAKLPPWDGTFQWQKEQDAAVPPQKPSDEIIDQMAGAKHLDPATGLPLSGLSNKTSQADEPSNGAARQPLGTLASTGDICPEDGVWHAKLEAGQVGDTQRRFLKGDTLPSLVVNVPRQLTFLDRMMGTPQQTVKVAWQLVAYIDQV</sequence>